<comment type="caution">
    <text evidence="1">The sequence shown here is derived from an EMBL/GenBank/DDBJ whole genome shotgun (WGS) entry which is preliminary data.</text>
</comment>
<keyword evidence="2" id="KW-1185">Reference proteome</keyword>
<reference evidence="1" key="1">
    <citation type="journal article" date="2014" name="Int. J. Syst. Evol. Microbiol.">
        <title>Complete genome sequence of Corynebacterium casei LMG S-19264T (=DSM 44701T), isolated from a smear-ripened cheese.</title>
        <authorList>
            <consortium name="US DOE Joint Genome Institute (JGI-PGF)"/>
            <person name="Walter F."/>
            <person name="Albersmeier A."/>
            <person name="Kalinowski J."/>
            <person name="Ruckert C."/>
        </authorList>
    </citation>
    <scope>NUCLEOTIDE SEQUENCE</scope>
    <source>
        <strain evidence="1">CGMCC 1.15095</strain>
    </source>
</reference>
<protein>
    <submittedName>
        <fullName evidence="1">NAD-dependent formate dehydrogenase</fullName>
    </submittedName>
</protein>
<reference evidence="1" key="2">
    <citation type="submission" date="2020-09" db="EMBL/GenBank/DDBJ databases">
        <authorList>
            <person name="Sun Q."/>
            <person name="Zhou Y."/>
        </authorList>
    </citation>
    <scope>NUCLEOTIDE SEQUENCE</scope>
    <source>
        <strain evidence="1">CGMCC 1.15095</strain>
    </source>
</reference>
<dbReference type="InterPro" id="IPR021074">
    <property type="entry name" value="Formate_DH_dsu"/>
</dbReference>
<accession>A0A916TVP6</accession>
<dbReference type="AlphaFoldDB" id="A0A916TVP6"/>
<name>A0A916TVP6_9SPHN</name>
<gene>
    <name evidence="1" type="ORF">GCM10011494_31490</name>
</gene>
<dbReference type="Pfam" id="PF11390">
    <property type="entry name" value="FdsD"/>
    <property type="match status" value="1"/>
</dbReference>
<evidence type="ECO:0000313" key="1">
    <source>
        <dbReference type="EMBL" id="GGC10488.1"/>
    </source>
</evidence>
<evidence type="ECO:0000313" key="2">
    <source>
        <dbReference type="Proteomes" id="UP000608154"/>
    </source>
</evidence>
<sequence length="76" mass="8495">MSNDERLAYMAEQIYRNFAAQGRDMAIASTVDHIVSFWDPRMKAQAFAMLDDPAVRLSDGARAVFEKLRIETGAVG</sequence>
<organism evidence="1 2">
    <name type="scientific">Novosphingobium endophyticum</name>
    <dbReference type="NCBI Taxonomy" id="1955250"/>
    <lineage>
        <taxon>Bacteria</taxon>
        <taxon>Pseudomonadati</taxon>
        <taxon>Pseudomonadota</taxon>
        <taxon>Alphaproteobacteria</taxon>
        <taxon>Sphingomonadales</taxon>
        <taxon>Sphingomonadaceae</taxon>
        <taxon>Novosphingobium</taxon>
    </lineage>
</organism>
<dbReference type="Proteomes" id="UP000608154">
    <property type="component" value="Unassembled WGS sequence"/>
</dbReference>
<proteinExistence type="predicted"/>
<dbReference type="EMBL" id="BMHK01000027">
    <property type="protein sequence ID" value="GGC10488.1"/>
    <property type="molecule type" value="Genomic_DNA"/>
</dbReference>